<dbReference type="Proteomes" id="UP001141327">
    <property type="component" value="Unassembled WGS sequence"/>
</dbReference>
<keyword evidence="3" id="KW-1185">Reference proteome</keyword>
<dbReference type="InterPro" id="IPR015315">
    <property type="entry name" value="DUF1963"/>
</dbReference>
<reference evidence="2" key="1">
    <citation type="journal article" date="2022" name="bioRxiv">
        <title>Genomics of Preaxostyla Flagellates Illuminates Evolutionary Transitions and the Path Towards Mitochondrial Loss.</title>
        <authorList>
            <person name="Novak L.V.F."/>
            <person name="Treitli S.C."/>
            <person name="Pyrih J."/>
            <person name="Halakuc P."/>
            <person name="Pipaliya S.V."/>
            <person name="Vacek V."/>
            <person name="Brzon O."/>
            <person name="Soukal P."/>
            <person name="Eme L."/>
            <person name="Dacks J.B."/>
            <person name="Karnkowska A."/>
            <person name="Elias M."/>
            <person name="Hampl V."/>
        </authorList>
    </citation>
    <scope>NUCLEOTIDE SEQUENCE</scope>
    <source>
        <strain evidence="2">RCP-MX</strain>
    </source>
</reference>
<evidence type="ECO:0000313" key="2">
    <source>
        <dbReference type="EMBL" id="KAJ4461886.1"/>
    </source>
</evidence>
<evidence type="ECO:0000313" key="3">
    <source>
        <dbReference type="Proteomes" id="UP001141327"/>
    </source>
</evidence>
<protein>
    <recommendedName>
        <fullName evidence="1">F-box domain-containing protein</fullName>
    </recommendedName>
</protein>
<proteinExistence type="predicted"/>
<dbReference type="InterPro" id="IPR035948">
    <property type="entry name" value="YwqG-like_sf"/>
</dbReference>
<dbReference type="PROSITE" id="PS50181">
    <property type="entry name" value="FBOX"/>
    <property type="match status" value="1"/>
</dbReference>
<dbReference type="SUPFAM" id="SSF81383">
    <property type="entry name" value="F-box domain"/>
    <property type="match status" value="1"/>
</dbReference>
<evidence type="ECO:0000259" key="1">
    <source>
        <dbReference type="PROSITE" id="PS50181"/>
    </source>
</evidence>
<organism evidence="2 3">
    <name type="scientific">Paratrimastix pyriformis</name>
    <dbReference type="NCBI Taxonomy" id="342808"/>
    <lineage>
        <taxon>Eukaryota</taxon>
        <taxon>Metamonada</taxon>
        <taxon>Preaxostyla</taxon>
        <taxon>Paratrimastigidae</taxon>
        <taxon>Paratrimastix</taxon>
    </lineage>
</organism>
<accession>A0ABQ8UTY9</accession>
<name>A0ABQ8UTY9_9EUKA</name>
<dbReference type="Pfam" id="PF12937">
    <property type="entry name" value="F-box-like"/>
    <property type="match status" value="1"/>
</dbReference>
<dbReference type="CDD" id="cd09917">
    <property type="entry name" value="F-box_SF"/>
    <property type="match status" value="1"/>
</dbReference>
<feature type="domain" description="F-box" evidence="1">
    <location>
        <begin position="145"/>
        <end position="201"/>
    </location>
</feature>
<sequence length="376" mass="40940">MAHLVKATKKSTFQQLCEQEGLEFSRGCGYYCLEKKEKIGAAKELVAFNTSTQKFVGGSAKVRALLGLGKGDLNISGDDIPAPFQLFVQSTSANRGIPAGSSAVLVTGPILEEEVAPAPPTATATATSTVKAVATAPVVVAIPRVTALTELPPVLLMEIFGQLDADSALCAMRVCKAWWDRRFEMMRCICALTLSHIWNALPDGQRGTPYFEKMAAAGIEPARYLPQLFKMVRVFRRAQVDTTDYTLGPSVVVMNPKCHGLAETTRRSCTPEVNARQPGAVGIKGSTPQYRGMDLDPYLRPDCSKIGGLPFLPPGMQWPPAFYFAAQLRCEDIWWADLRGLYPRTGMLYFWDNIDDSAPGRVTYVPPEATADLSPA</sequence>
<dbReference type="Gene3D" id="2.30.320.10">
    <property type="entry name" value="YwqG-like"/>
    <property type="match status" value="1"/>
</dbReference>
<comment type="caution">
    <text evidence="2">The sequence shown here is derived from an EMBL/GenBank/DDBJ whole genome shotgun (WGS) entry which is preliminary data.</text>
</comment>
<gene>
    <name evidence="2" type="ORF">PAPYR_1575</name>
</gene>
<dbReference type="EMBL" id="JAPMOS010000005">
    <property type="protein sequence ID" value="KAJ4461886.1"/>
    <property type="molecule type" value="Genomic_DNA"/>
</dbReference>
<dbReference type="InterPro" id="IPR036047">
    <property type="entry name" value="F-box-like_dom_sf"/>
</dbReference>
<dbReference type="InterPro" id="IPR001810">
    <property type="entry name" value="F-box_dom"/>
</dbReference>
<dbReference type="Gene3D" id="1.20.1280.50">
    <property type="match status" value="1"/>
</dbReference>
<dbReference type="Pfam" id="PF09234">
    <property type="entry name" value="DUF1963"/>
    <property type="match status" value="1"/>
</dbReference>
<dbReference type="SUPFAM" id="SSF103032">
    <property type="entry name" value="Hypothetical protein YwqG"/>
    <property type="match status" value="1"/>
</dbReference>